<dbReference type="NCBIfam" id="TIGR01256">
    <property type="entry name" value="modA"/>
    <property type="match status" value="1"/>
</dbReference>
<dbReference type="EMBL" id="LGGD01000030">
    <property type="protein sequence ID" value="KUK63332.1"/>
    <property type="molecule type" value="Genomic_DNA"/>
</dbReference>
<dbReference type="SUPFAM" id="SSF53850">
    <property type="entry name" value="Periplasmic binding protein-like II"/>
    <property type="match status" value="1"/>
</dbReference>
<protein>
    <submittedName>
        <fullName evidence="3">Molybdenum ABC transporter, periplasmic molybdate-binding protein</fullName>
    </submittedName>
</protein>
<dbReference type="AlphaFoldDB" id="A0A101GRQ7"/>
<dbReference type="PIRSF" id="PIRSF004846">
    <property type="entry name" value="ModA"/>
    <property type="match status" value="1"/>
</dbReference>
<dbReference type="PATRIC" id="fig|2198.3.peg.364"/>
<gene>
    <name evidence="3" type="ORF">XD82_0393</name>
    <name evidence="4" type="ORF">XE10_0557</name>
</gene>
<reference evidence="3" key="1">
    <citation type="journal article" date="2015" name="MBio">
        <title>Genome-resolved metagenomic analysis reveals roles for candidate phyla and other microbial community members in biogeochemical transformations in oil reservoirs.</title>
        <authorList>
            <person name="Hu P."/>
            <person name="Tom L."/>
            <person name="Singh A."/>
            <person name="Thomas B.C."/>
            <person name="Baker B.J."/>
            <person name="Piceno Y.M."/>
            <person name="Andersen G.L."/>
            <person name="Banfield J.F."/>
        </authorList>
    </citation>
    <scope>NUCLEOTIDE SEQUENCE [LARGE SCALE GENOMIC DNA]</scope>
    <source>
        <strain evidence="3">62_101</strain>
        <strain evidence="4">63_41</strain>
    </source>
</reference>
<evidence type="ECO:0000313" key="6">
    <source>
        <dbReference type="Proteomes" id="UP000054598"/>
    </source>
</evidence>
<proteinExistence type="predicted"/>
<accession>A0A101GRQ7</accession>
<dbReference type="InterPro" id="IPR005950">
    <property type="entry name" value="ModA"/>
</dbReference>
<dbReference type="GO" id="GO:0030973">
    <property type="term" value="F:molybdate ion binding"/>
    <property type="evidence" value="ECO:0007669"/>
    <property type="project" value="TreeGrafter"/>
</dbReference>
<evidence type="ECO:0000256" key="1">
    <source>
        <dbReference type="ARBA" id="ARBA00022723"/>
    </source>
</evidence>
<sequence length="279" mass="29061">MVSMTKNLVALITLVILAALLCTAGCTSQPTITATGDNTTPAGTDTSLFVYSGAGLKKPMTAIGEAFTGKYGIGVDYTFAGSGTLIAQMDLSRKGDAFIPGGTPDYRTAQEKGLVGEPGYVAYHVPVIVVQKGNPQNITSVDDFTRSGLKIALGAANTTAIGKAGDKLFEKHGILDAVEKNVVLRAPTINEVVVAMNMGTADAALITLDQVNSATMDTIDLPQEDGLVLIVPVGATTFTEQPDAARQFIEFVTSDEGKAIFAKHGFPAYPDPAYAGIEP</sequence>
<evidence type="ECO:0000256" key="2">
    <source>
        <dbReference type="ARBA" id="ARBA00022729"/>
    </source>
</evidence>
<evidence type="ECO:0000313" key="4">
    <source>
        <dbReference type="EMBL" id="KUL03088.1"/>
    </source>
</evidence>
<name>A0A101GRQ7_9EURY</name>
<dbReference type="GO" id="GO:0046872">
    <property type="term" value="F:metal ion binding"/>
    <property type="evidence" value="ECO:0007669"/>
    <property type="project" value="UniProtKB-KW"/>
</dbReference>
<dbReference type="GO" id="GO:0015689">
    <property type="term" value="P:molybdate ion transport"/>
    <property type="evidence" value="ECO:0007669"/>
    <property type="project" value="InterPro"/>
</dbReference>
<dbReference type="PANTHER" id="PTHR30632">
    <property type="entry name" value="MOLYBDATE-BINDING PERIPLASMIC PROTEIN"/>
    <property type="match status" value="1"/>
</dbReference>
<keyword evidence="2" id="KW-0732">Signal</keyword>
<dbReference type="CDD" id="cd13517">
    <property type="entry name" value="PBP2_ModA3_like"/>
    <property type="match status" value="1"/>
</dbReference>
<dbReference type="InterPro" id="IPR050682">
    <property type="entry name" value="ModA/WtpA"/>
</dbReference>
<keyword evidence="1" id="KW-0479">Metal-binding</keyword>
<dbReference type="Pfam" id="PF13531">
    <property type="entry name" value="SBP_bac_11"/>
    <property type="match status" value="1"/>
</dbReference>
<reference evidence="5 6" key="2">
    <citation type="journal article" date="2015" name="MBio">
        <title>Genome-Resolved Metagenomic Analysis Reveals Roles for Candidate Phyla and Other Microbial Community Members in Biogeochemical Transformations in Oil Reservoirs.</title>
        <authorList>
            <person name="Hu P."/>
            <person name="Tom L."/>
            <person name="Singh A."/>
            <person name="Thomas B.C."/>
            <person name="Baker B.J."/>
            <person name="Piceno Y.M."/>
            <person name="Andersen G.L."/>
            <person name="Banfield J.F."/>
        </authorList>
    </citation>
    <scope>NUCLEOTIDE SEQUENCE [LARGE SCALE GENOMIC DNA]</scope>
</reference>
<dbReference type="Proteomes" id="UP000054323">
    <property type="component" value="Unassembled WGS sequence"/>
</dbReference>
<dbReference type="EMBL" id="LGHE01000041">
    <property type="protein sequence ID" value="KUL03088.1"/>
    <property type="molecule type" value="Genomic_DNA"/>
</dbReference>
<organism evidence="3 5">
    <name type="scientific">Methanoculleus marisnigri</name>
    <dbReference type="NCBI Taxonomy" id="2198"/>
    <lineage>
        <taxon>Archaea</taxon>
        <taxon>Methanobacteriati</taxon>
        <taxon>Methanobacteriota</taxon>
        <taxon>Stenosarchaea group</taxon>
        <taxon>Methanomicrobia</taxon>
        <taxon>Methanomicrobiales</taxon>
        <taxon>Methanomicrobiaceae</taxon>
        <taxon>Methanoculleus</taxon>
    </lineage>
</organism>
<dbReference type="PANTHER" id="PTHR30632:SF0">
    <property type="entry name" value="SULFATE-BINDING PROTEIN"/>
    <property type="match status" value="1"/>
</dbReference>
<comment type="caution">
    <text evidence="3">The sequence shown here is derived from an EMBL/GenBank/DDBJ whole genome shotgun (WGS) entry which is preliminary data.</text>
</comment>
<dbReference type="Gene3D" id="3.40.190.10">
    <property type="entry name" value="Periplasmic binding protein-like II"/>
    <property type="match status" value="2"/>
</dbReference>
<evidence type="ECO:0000313" key="3">
    <source>
        <dbReference type="EMBL" id="KUK63332.1"/>
    </source>
</evidence>
<evidence type="ECO:0000313" key="5">
    <source>
        <dbReference type="Proteomes" id="UP000054323"/>
    </source>
</evidence>
<dbReference type="Proteomes" id="UP000054598">
    <property type="component" value="Unassembled WGS sequence"/>
</dbReference>